<organism evidence="8 9">
    <name type="scientific">Diploscapter pachys</name>
    <dbReference type="NCBI Taxonomy" id="2018661"/>
    <lineage>
        <taxon>Eukaryota</taxon>
        <taxon>Metazoa</taxon>
        <taxon>Ecdysozoa</taxon>
        <taxon>Nematoda</taxon>
        <taxon>Chromadorea</taxon>
        <taxon>Rhabditida</taxon>
        <taxon>Rhabditina</taxon>
        <taxon>Rhabditomorpha</taxon>
        <taxon>Rhabditoidea</taxon>
        <taxon>Rhabditidae</taxon>
        <taxon>Diploscapter</taxon>
    </lineage>
</organism>
<dbReference type="OrthoDB" id="6500128at2759"/>
<dbReference type="EMBL" id="LIAE01007045">
    <property type="protein sequence ID" value="PAV82457.1"/>
    <property type="molecule type" value="Genomic_DNA"/>
</dbReference>
<feature type="domain" description="ABC transmembrane type-1" evidence="7">
    <location>
        <begin position="113"/>
        <end position="395"/>
    </location>
</feature>
<feature type="transmembrane region" description="Helical" evidence="6">
    <location>
        <begin position="153"/>
        <end position="181"/>
    </location>
</feature>
<feature type="region of interest" description="Disordered" evidence="5">
    <location>
        <begin position="57"/>
        <end position="76"/>
    </location>
</feature>
<dbReference type="GO" id="GO:0005524">
    <property type="term" value="F:ATP binding"/>
    <property type="evidence" value="ECO:0007669"/>
    <property type="project" value="InterPro"/>
</dbReference>
<dbReference type="EMBL" id="LIAE01007045">
    <property type="protein sequence ID" value="PAV82472.1"/>
    <property type="molecule type" value="Genomic_DNA"/>
</dbReference>
<dbReference type="InterPro" id="IPR011527">
    <property type="entry name" value="ABC1_TM_dom"/>
</dbReference>
<dbReference type="GO" id="GO:0016020">
    <property type="term" value="C:membrane"/>
    <property type="evidence" value="ECO:0007669"/>
    <property type="project" value="UniProtKB-SubCell"/>
</dbReference>
<feature type="transmembrane region" description="Helical" evidence="6">
    <location>
        <begin position="372"/>
        <end position="391"/>
    </location>
</feature>
<evidence type="ECO:0000256" key="2">
    <source>
        <dbReference type="ARBA" id="ARBA00022692"/>
    </source>
</evidence>
<feature type="transmembrane region" description="Helical" evidence="6">
    <location>
        <begin position="109"/>
        <end position="133"/>
    </location>
</feature>
<gene>
    <name evidence="8" type="ORF">WR25_16269</name>
</gene>
<dbReference type="InterPro" id="IPR027417">
    <property type="entry name" value="P-loop_NTPase"/>
</dbReference>
<dbReference type="InterPro" id="IPR003439">
    <property type="entry name" value="ABC_transporter-like_ATP-bd"/>
</dbReference>
<dbReference type="GO" id="GO:0015421">
    <property type="term" value="F:ABC-type oligopeptide transporter activity"/>
    <property type="evidence" value="ECO:0007669"/>
    <property type="project" value="TreeGrafter"/>
</dbReference>
<proteinExistence type="predicted"/>
<evidence type="ECO:0000313" key="9">
    <source>
        <dbReference type="Proteomes" id="UP000218231"/>
    </source>
</evidence>
<dbReference type="PANTHER" id="PTHR43394">
    <property type="entry name" value="ATP-DEPENDENT PERMEASE MDL1, MITOCHONDRIAL"/>
    <property type="match status" value="1"/>
</dbReference>
<comment type="subcellular location">
    <subcellularLocation>
        <location evidence="1">Membrane</location>
        <topology evidence="1">Multi-pass membrane protein</topology>
    </subcellularLocation>
</comment>
<feature type="transmembrane region" description="Helical" evidence="6">
    <location>
        <begin position="403"/>
        <end position="420"/>
    </location>
</feature>
<dbReference type="GO" id="GO:0016887">
    <property type="term" value="F:ATP hydrolysis activity"/>
    <property type="evidence" value="ECO:0007669"/>
    <property type="project" value="InterPro"/>
</dbReference>
<dbReference type="STRING" id="2018661.A0A2A2L869"/>
<evidence type="ECO:0000256" key="4">
    <source>
        <dbReference type="ARBA" id="ARBA00023136"/>
    </source>
</evidence>
<feature type="transmembrane region" description="Helical" evidence="6">
    <location>
        <begin position="342"/>
        <end position="360"/>
    </location>
</feature>
<dbReference type="Proteomes" id="UP000218231">
    <property type="component" value="Unassembled WGS sequence"/>
</dbReference>
<keyword evidence="3 6" id="KW-1133">Transmembrane helix</keyword>
<dbReference type="AlphaFoldDB" id="A0A2A2L869"/>
<keyword evidence="9" id="KW-1185">Reference proteome</keyword>
<feature type="transmembrane region" description="Helical" evidence="6">
    <location>
        <begin position="242"/>
        <end position="266"/>
    </location>
</feature>
<dbReference type="EMBL" id="LIAE01007045">
    <property type="protein sequence ID" value="PAV82461.1"/>
    <property type="molecule type" value="Genomic_DNA"/>
</dbReference>
<dbReference type="Pfam" id="PF00005">
    <property type="entry name" value="ABC_tran"/>
    <property type="match status" value="1"/>
</dbReference>
<keyword evidence="2 6" id="KW-0812">Transmembrane</keyword>
<comment type="caution">
    <text evidence="8">The sequence shown here is derived from an EMBL/GenBank/DDBJ whole genome shotgun (WGS) entry which is preliminary data.</text>
</comment>
<dbReference type="InterPro" id="IPR036640">
    <property type="entry name" value="ABC1_TM_sf"/>
</dbReference>
<dbReference type="SUPFAM" id="SSF52540">
    <property type="entry name" value="P-loop containing nucleoside triphosphate hydrolases"/>
    <property type="match status" value="1"/>
</dbReference>
<evidence type="ECO:0000256" key="1">
    <source>
        <dbReference type="ARBA" id="ARBA00004141"/>
    </source>
</evidence>
<dbReference type="Gene3D" id="3.40.50.300">
    <property type="entry name" value="P-loop containing nucleotide triphosphate hydrolases"/>
    <property type="match status" value="1"/>
</dbReference>
<evidence type="ECO:0000313" key="8">
    <source>
        <dbReference type="EMBL" id="PAV82461.1"/>
    </source>
</evidence>
<dbReference type="PROSITE" id="PS50929">
    <property type="entry name" value="ABC_TM1F"/>
    <property type="match status" value="1"/>
</dbReference>
<dbReference type="Gene3D" id="1.20.1560.10">
    <property type="entry name" value="ABC transporter type 1, transmembrane domain"/>
    <property type="match status" value="1"/>
</dbReference>
<keyword evidence="4 6" id="KW-0472">Membrane</keyword>
<evidence type="ECO:0000256" key="5">
    <source>
        <dbReference type="SAM" id="MobiDB-lite"/>
    </source>
</evidence>
<dbReference type="CDD" id="cd18572">
    <property type="entry name" value="ABC_6TM_TAP"/>
    <property type="match status" value="1"/>
</dbReference>
<dbReference type="InterPro" id="IPR039421">
    <property type="entry name" value="Type_1_exporter"/>
</dbReference>
<name>A0A2A2L869_9BILA</name>
<evidence type="ECO:0000259" key="7">
    <source>
        <dbReference type="PROSITE" id="PS50929"/>
    </source>
</evidence>
<dbReference type="Pfam" id="PF00664">
    <property type="entry name" value="ABC_membrane"/>
    <property type="match status" value="1"/>
</dbReference>
<evidence type="ECO:0000256" key="3">
    <source>
        <dbReference type="ARBA" id="ARBA00022989"/>
    </source>
</evidence>
<feature type="transmembrane region" description="Helical" evidence="6">
    <location>
        <begin position="25"/>
        <end position="46"/>
    </location>
</feature>
<evidence type="ECO:0000256" key="6">
    <source>
        <dbReference type="SAM" id="Phobius"/>
    </source>
</evidence>
<reference evidence="8 9" key="1">
    <citation type="journal article" date="2017" name="Curr. Biol.">
        <title>Genome architecture and evolution of a unichromosomal asexual nematode.</title>
        <authorList>
            <person name="Fradin H."/>
            <person name="Zegar C."/>
            <person name="Gutwein M."/>
            <person name="Lucas J."/>
            <person name="Kovtun M."/>
            <person name="Corcoran D."/>
            <person name="Baugh L.R."/>
            <person name="Kiontke K."/>
            <person name="Gunsalus K."/>
            <person name="Fitch D.H."/>
            <person name="Piano F."/>
        </authorList>
    </citation>
    <scope>NUCLEOTIDE SEQUENCE [LARGE SCALE GENOMIC DNA]</scope>
    <source>
        <strain evidence="8">PF1309</strain>
    </source>
</reference>
<dbReference type="SUPFAM" id="SSF90123">
    <property type="entry name" value="ABC transporter transmembrane region"/>
    <property type="match status" value="1"/>
</dbReference>
<sequence length="602" mass="67810">MGIFLYAFATGKLLAVAEKEDQEVAMWILVCWNLAASMLHPIVFSISIKPVDKIGKSGQEKDSSEASGNSITDGDGKVYQSLEERKIEIPELSTGKISKILAIYALKSWPVLFTALFCLCGYAITRIFVPIYIGRVIHTVAESGKMGDITPTVITLSGIAFTSLLFGGIRGCMFTTLTGLISRDVRRDLFRSLIRQEIAFYDKKPTGDLISRLSSDTSTVINTLTTNLNVCSRNGIMIIGSLIAMLGISWKLTVTCFVTAPAFAIINKYFGRYFDKMAEKTQNALAETTKKAEEVLSQIRTVRSFANEENEAIKYERALEIVVQLNYKRAFAYLFNVWTNEAYQYISLIVVLFYGSYLVIEKQMTAGQLITYFLYQTSLAEYVYGFGTYYVEMMATLGASRNVTFFFFFFSFFIIIKVIFQIMQLMFRKPAIDQSAGNLTPEVIGNIELKNVHFTYPSRRNNPILNVRQISLKFLKIDFQDVSLEINKGETVALVGPSGGGKSSIVSLIERFYKPLMGNIYLDGTPINQFEHRYYHRKICLVSQEPQLFSGTIRENIAYGLDECSDEKIIEAAKIANAYDFIMKLEKRFDTECGERGVQLSG</sequence>
<protein>
    <recommendedName>
        <fullName evidence="7">ABC transmembrane type-1 domain-containing protein</fullName>
    </recommendedName>
</protein>
<dbReference type="PANTHER" id="PTHR43394:SF19">
    <property type="entry name" value="ABC TRANSPORTER B FAMILY"/>
    <property type="match status" value="1"/>
</dbReference>
<accession>A0A2A2L869</accession>